<reference evidence="2" key="1">
    <citation type="journal article" date="2021" name="PeerJ">
        <title>Extensive microbial diversity within the chicken gut microbiome revealed by metagenomics and culture.</title>
        <authorList>
            <person name="Gilroy R."/>
            <person name="Ravi A."/>
            <person name="Getino M."/>
            <person name="Pursley I."/>
            <person name="Horton D.L."/>
            <person name="Alikhan N.F."/>
            <person name="Baker D."/>
            <person name="Gharbi K."/>
            <person name="Hall N."/>
            <person name="Watson M."/>
            <person name="Adriaenssens E.M."/>
            <person name="Foster-Nyarko E."/>
            <person name="Jarju S."/>
            <person name="Secka A."/>
            <person name="Antonio M."/>
            <person name="Oren A."/>
            <person name="Chaudhuri R.R."/>
            <person name="La Ragione R."/>
            <person name="Hildebrand F."/>
            <person name="Pallen M.J."/>
        </authorList>
    </citation>
    <scope>NUCLEOTIDE SEQUENCE</scope>
    <source>
        <strain evidence="2">5032</strain>
    </source>
</reference>
<dbReference type="SUPFAM" id="SSF101386">
    <property type="entry name" value="all-alpha NTP pyrophosphatases"/>
    <property type="match status" value="1"/>
</dbReference>
<feature type="region of interest" description="Disordered" evidence="1">
    <location>
        <begin position="1"/>
        <end position="20"/>
    </location>
</feature>
<proteinExistence type="predicted"/>
<comment type="caution">
    <text evidence="2">The sequence shown here is derived from an EMBL/GenBank/DDBJ whole genome shotgun (WGS) entry which is preliminary data.</text>
</comment>
<evidence type="ECO:0000256" key="1">
    <source>
        <dbReference type="SAM" id="MobiDB-lite"/>
    </source>
</evidence>
<sequence>MSADAVIPSPAPGQAPLPSPTAAGNHLCRTLLVDAGLAAQAVRRFGLDAQLQVLQEELAEAIVAISHLRRGRRGAREEVVEELGDVLVLIDQLRTEPFMAAEIDQSVAHKCSRLRALLEV</sequence>
<reference evidence="2" key="2">
    <citation type="submission" date="2021-04" db="EMBL/GenBank/DDBJ databases">
        <authorList>
            <person name="Gilroy R."/>
        </authorList>
    </citation>
    <scope>NUCLEOTIDE SEQUENCE</scope>
    <source>
        <strain evidence="2">5032</strain>
    </source>
</reference>
<evidence type="ECO:0000313" key="3">
    <source>
        <dbReference type="Proteomes" id="UP000823821"/>
    </source>
</evidence>
<dbReference type="AlphaFoldDB" id="A0A9D2HNF5"/>
<organism evidence="2 3">
    <name type="scientific">Candidatus Desulfovibrio intestinavium</name>
    <dbReference type="NCBI Taxonomy" id="2838534"/>
    <lineage>
        <taxon>Bacteria</taxon>
        <taxon>Pseudomonadati</taxon>
        <taxon>Thermodesulfobacteriota</taxon>
        <taxon>Desulfovibrionia</taxon>
        <taxon>Desulfovibrionales</taxon>
        <taxon>Desulfovibrionaceae</taxon>
        <taxon>Desulfovibrio</taxon>
    </lineage>
</organism>
<feature type="compositionally biased region" description="Pro residues" evidence="1">
    <location>
        <begin position="9"/>
        <end position="19"/>
    </location>
</feature>
<dbReference type="EMBL" id="DWZD01000034">
    <property type="protein sequence ID" value="HJA78964.1"/>
    <property type="molecule type" value="Genomic_DNA"/>
</dbReference>
<gene>
    <name evidence="2" type="ORF">H9784_05250</name>
</gene>
<evidence type="ECO:0000313" key="2">
    <source>
        <dbReference type="EMBL" id="HJA78964.1"/>
    </source>
</evidence>
<name>A0A9D2HNF5_9BACT</name>
<dbReference type="Proteomes" id="UP000823821">
    <property type="component" value="Unassembled WGS sequence"/>
</dbReference>
<protein>
    <submittedName>
        <fullName evidence="2">Uncharacterized protein</fullName>
    </submittedName>
</protein>
<accession>A0A9D2HNF5</accession>